<dbReference type="RefSeq" id="XP_006668829.1">
    <property type="nucleotide sequence ID" value="XM_006668766.1"/>
</dbReference>
<dbReference type="InterPro" id="IPR002575">
    <property type="entry name" value="Aminoglycoside_PTrfase"/>
</dbReference>
<evidence type="ECO:0000259" key="1">
    <source>
        <dbReference type="Pfam" id="PF01636"/>
    </source>
</evidence>
<dbReference type="KEGG" id="cmt:CCM_03615"/>
<dbReference type="Gene3D" id="2.60.120.560">
    <property type="entry name" value="Exo-inulinase, domain 1"/>
    <property type="match status" value="2"/>
</dbReference>
<sequence length="1553" mass="168864">MPLDSSLLSLSDLLPPTGSALLPGVHVWRDAPDAMLGSENGSSFVSDSCHCATKGWCMVTIVVASTPLRVSFPGLGARLVGVLSQRCDGRLGCPYAAYVKPLYNNTHLTERKAFLPGAAVCLGMCSLVRVRGRQRDAVVYPSTWTHGRAEGKVVEIPAWRVARGELGIGRVGLVVRPCVDLAALGKCTFDATANFSCWRVGGRRVPSRWGVDNINNIMDLGDDGNSGDWAVPGRLGTVNNSPGIVSQVGCNLTARGGMASNDRFSYALMSSTAVNPNREGMHVRLNSPSHTSVHKGGTGACIAKTNLLYSSTDTHPLSDRPRLAPANPRYLPVTWQFWDAMAILTAMARAAMCPCVCSLYLTWLQPKASWYGAAKASVYKTFGYEYGVNWWYAYQNMALRKSVAWAWVGSVRVLNGIGCGGNTRDLPRDAQHTALSVANVLDILFGPYGRQATARLMDVVLKLFQDRRPVCVRHGREPRLVDTRVEAGLIADVEDHQLARVLVHELVDLLNHRVDPQATPALRRGKVGFVGPDGHVAGKRAVVATITGAYVEPARAAQELAVDVKVLVARVALVGKDADQDGTLLQDRGAKPNMSYDGNTIKDCTWWYDSDGSDSCVDVPKLFGISNFVWNPSITADCGNFETGQSYCVEAVVATTTNQPTPTATPVGPTNGMQLHCTLSRQHSHSTNRRYRDATANTARDYAKLQSLPQSSAQRHSSGYLASTSLLAGAWCTRIEADVSDGGKAMIDMTYNDVSMQMIVICKRGDVSSGNLGGVLRASEVGVRADNYRGYYVGLDRAGGGVVIGRTDKEWRQLQFVPATIGDFATLRVQITGDRLAVYLNNLNRPLTTLNDATYRQGHVGLRTYKKAASIAALVVSPLVYEGFGGQLAGWTVYDGYFNASSKLLVGKGDGGSDGGGSGKATMNTNFADFILEAEVMLTKDGPGTAGVLFRASSLGRGLNVYKGYYVGLASDGTMALGRGDGKTWTGIQSTKVEAKVNHPYRIKVQAVGSRIEVYFEDMAKALMVTTDASDGSGMVGARLDNSTAIFYSYTVDEDRHLRLCFPFASSAVLGCCAQWTNSPLLADEAVPAEYCCSGIRPEPIRAIAMEASKKPTAETADFASSAQKGKLHSSISSQLWLVFSELNHERITNEANALKLISEQTSIPVPRLLDHGELPDGRRYLVTEFIDGPTLMEMGSQCCLRPAGQKHTEEKPCKTCLHQAYSNALDFIGTIVLPQLADLRSHHRGINGFVMPPSWLTPDAQPPWKGKKSFKTLPSKNAEYVFQHGDIAPQNIIINRQTLQVEALIDWEHAGYFPPGMERWPGTLDIGAYRKRADGQADAISKFLLDEYLECYEEWTDKNELQKLVDAGELPDPGRQMEKKERDKVRSRYTILKNVVVDVIGLDALGVLSKSSSLVLLCRLRSISCVPTPSGGDVRCPRAYSDPDRARKLADLVHDSAKVISLLLWASIESNEAPIVHGCAKAEPFHQSVIASFHSRFSSRAQKELKAIPGRRCSLDENQRHCSLLSTTKAVSQTQASKLCVRMNRRDPVLSI</sequence>
<dbReference type="InParanoid" id="G3JBX2"/>
<dbReference type="GeneID" id="18165641"/>
<dbReference type="HOGENOM" id="CLU_246272_0_0_1"/>
<dbReference type="eggNOG" id="ENOG502SNKQ">
    <property type="taxonomic scope" value="Eukaryota"/>
</dbReference>
<feature type="domain" description="3-keto-alpha-glucoside-1,2-lyase/3-keto-2-hydroxy-glucal hydratase" evidence="2">
    <location>
        <begin position="885"/>
        <end position="1019"/>
    </location>
</feature>
<dbReference type="InterPro" id="IPR010496">
    <property type="entry name" value="AL/BT2_dom"/>
</dbReference>
<organism evidence="3 4">
    <name type="scientific">Cordyceps militaris (strain CM01)</name>
    <name type="common">Caterpillar fungus</name>
    <dbReference type="NCBI Taxonomy" id="983644"/>
    <lineage>
        <taxon>Eukaryota</taxon>
        <taxon>Fungi</taxon>
        <taxon>Dikarya</taxon>
        <taxon>Ascomycota</taxon>
        <taxon>Pezizomycotina</taxon>
        <taxon>Sordariomycetes</taxon>
        <taxon>Hypocreomycetidae</taxon>
        <taxon>Hypocreales</taxon>
        <taxon>Cordycipitaceae</taxon>
        <taxon>Cordyceps</taxon>
    </lineage>
</organism>
<dbReference type="InterPro" id="IPR051678">
    <property type="entry name" value="AGP_Transferase"/>
</dbReference>
<dbReference type="GO" id="GO:0016787">
    <property type="term" value="F:hydrolase activity"/>
    <property type="evidence" value="ECO:0007669"/>
    <property type="project" value="InterPro"/>
</dbReference>
<dbReference type="SUPFAM" id="SSF56112">
    <property type="entry name" value="Protein kinase-like (PK-like)"/>
    <property type="match status" value="1"/>
</dbReference>
<dbReference type="Gene3D" id="3.90.1200.10">
    <property type="match status" value="1"/>
</dbReference>
<dbReference type="EMBL" id="JH126400">
    <property type="protein sequence ID" value="EGX95343.1"/>
    <property type="molecule type" value="Genomic_DNA"/>
</dbReference>
<gene>
    <name evidence="3" type="ORF">CCM_03615</name>
</gene>
<dbReference type="InterPro" id="IPR011009">
    <property type="entry name" value="Kinase-like_dom_sf"/>
</dbReference>
<protein>
    <submittedName>
        <fullName evidence="3">Arabinan endo-1,5-alpha-L-arabinosidase A</fullName>
    </submittedName>
</protein>
<reference evidence="3 4" key="1">
    <citation type="journal article" date="2011" name="Genome Biol.">
        <title>Genome sequence of the insect pathogenic fungus Cordyceps militaris, a valued traditional Chinese medicine.</title>
        <authorList>
            <person name="Zheng P."/>
            <person name="Xia Y."/>
            <person name="Xiao G."/>
            <person name="Xiong C."/>
            <person name="Hu X."/>
            <person name="Zhang S."/>
            <person name="Zheng H."/>
            <person name="Huang Y."/>
            <person name="Zhou Y."/>
            <person name="Wang S."/>
            <person name="Zhao G.P."/>
            <person name="Liu X."/>
            <person name="St Leger R.J."/>
            <person name="Wang C."/>
        </authorList>
    </citation>
    <scope>NUCLEOTIDE SEQUENCE [LARGE SCALE GENOMIC DNA]</scope>
    <source>
        <strain evidence="3 4">CM01</strain>
    </source>
</reference>
<dbReference type="Pfam" id="PF01636">
    <property type="entry name" value="APH"/>
    <property type="match status" value="1"/>
</dbReference>
<evidence type="ECO:0000313" key="4">
    <source>
        <dbReference type="Proteomes" id="UP000001610"/>
    </source>
</evidence>
<dbReference type="OrthoDB" id="4865829at2759"/>
<evidence type="ECO:0000259" key="2">
    <source>
        <dbReference type="Pfam" id="PF06439"/>
    </source>
</evidence>
<dbReference type="PANTHER" id="PTHR21310:SF15">
    <property type="entry name" value="AMINOGLYCOSIDE PHOSPHOTRANSFERASE DOMAIN-CONTAINING PROTEIN"/>
    <property type="match status" value="1"/>
</dbReference>
<evidence type="ECO:0000313" key="3">
    <source>
        <dbReference type="EMBL" id="EGX95343.1"/>
    </source>
</evidence>
<keyword evidence="4" id="KW-1185">Reference proteome</keyword>
<dbReference type="VEuPathDB" id="FungiDB:CCM_03615"/>
<proteinExistence type="predicted"/>
<name>G3JBX2_CORMM</name>
<accession>G3JBX2</accession>
<dbReference type="PANTHER" id="PTHR21310">
    <property type="entry name" value="AMINOGLYCOSIDE PHOSPHOTRANSFERASE-RELATED-RELATED"/>
    <property type="match status" value="1"/>
</dbReference>
<dbReference type="Pfam" id="PF06439">
    <property type="entry name" value="3keto-disac_hyd"/>
    <property type="match status" value="1"/>
</dbReference>
<feature type="domain" description="Aminoglycoside phosphotransferase" evidence="1">
    <location>
        <begin position="1273"/>
        <end position="1319"/>
    </location>
</feature>
<dbReference type="Proteomes" id="UP000001610">
    <property type="component" value="Unassembled WGS sequence"/>
</dbReference>
<dbReference type="STRING" id="983644.G3JBX2"/>